<accession>A0A812WTN7</accession>
<feature type="non-terminal residue" evidence="1">
    <location>
        <position position="67"/>
    </location>
</feature>
<comment type="caution">
    <text evidence="1">The sequence shown here is derived from an EMBL/GenBank/DDBJ whole genome shotgun (WGS) entry which is preliminary data.</text>
</comment>
<dbReference type="EMBL" id="CAJNJA010034476">
    <property type="protein sequence ID" value="CAE7693529.1"/>
    <property type="molecule type" value="Genomic_DNA"/>
</dbReference>
<evidence type="ECO:0000313" key="2">
    <source>
        <dbReference type="Proteomes" id="UP000601435"/>
    </source>
</evidence>
<dbReference type="OrthoDB" id="10355858at2759"/>
<dbReference type="Proteomes" id="UP000601435">
    <property type="component" value="Unassembled WGS sequence"/>
</dbReference>
<organism evidence="1 2">
    <name type="scientific">Symbiodinium necroappetens</name>
    <dbReference type="NCBI Taxonomy" id="1628268"/>
    <lineage>
        <taxon>Eukaryota</taxon>
        <taxon>Sar</taxon>
        <taxon>Alveolata</taxon>
        <taxon>Dinophyceae</taxon>
        <taxon>Suessiales</taxon>
        <taxon>Symbiodiniaceae</taxon>
        <taxon>Symbiodinium</taxon>
    </lineage>
</organism>
<dbReference type="AlphaFoldDB" id="A0A812WTN7"/>
<sequence>IGQRTTRIMQAGYVKSLYDSAGELVYELSDSDQLAVQEYTLKYIFVLGDLLPLVLMQPEEIADVFAQ</sequence>
<protein>
    <submittedName>
        <fullName evidence="1">Uncharacterized protein</fullName>
    </submittedName>
</protein>
<name>A0A812WTN7_9DINO</name>
<reference evidence="1" key="1">
    <citation type="submission" date="2021-02" db="EMBL/GenBank/DDBJ databases">
        <authorList>
            <person name="Dougan E. K."/>
            <person name="Rhodes N."/>
            <person name="Thang M."/>
            <person name="Chan C."/>
        </authorList>
    </citation>
    <scope>NUCLEOTIDE SEQUENCE</scope>
</reference>
<evidence type="ECO:0000313" key="1">
    <source>
        <dbReference type="EMBL" id="CAE7693529.1"/>
    </source>
</evidence>
<proteinExistence type="predicted"/>
<gene>
    <name evidence="1" type="ORF">SNEC2469_LOCUS19980</name>
</gene>
<feature type="non-terminal residue" evidence="1">
    <location>
        <position position="1"/>
    </location>
</feature>
<keyword evidence="2" id="KW-1185">Reference proteome</keyword>